<dbReference type="OrthoDB" id="517356at2"/>
<comment type="function">
    <text evidence="8">Transfers the 4'-phosphopantetheine moiety from coenzyme A to a Ser of acyl-carrier-protein.</text>
</comment>
<evidence type="ECO:0000259" key="9">
    <source>
        <dbReference type="Pfam" id="PF01648"/>
    </source>
</evidence>
<dbReference type="InterPro" id="IPR002582">
    <property type="entry name" value="ACPS"/>
</dbReference>
<keyword evidence="12" id="KW-1185">Reference proteome</keyword>
<feature type="binding site" evidence="8">
    <location>
        <position position="58"/>
    </location>
    <ligand>
        <name>Mg(2+)</name>
        <dbReference type="ChEBI" id="CHEBI:18420"/>
    </ligand>
</feature>
<organism evidence="10 12">
    <name type="scientific">Brochothrix thermosphacta</name>
    <name type="common">Microbacterium thermosphactum</name>
    <dbReference type="NCBI Taxonomy" id="2756"/>
    <lineage>
        <taxon>Bacteria</taxon>
        <taxon>Bacillati</taxon>
        <taxon>Bacillota</taxon>
        <taxon>Bacilli</taxon>
        <taxon>Bacillales</taxon>
        <taxon>Listeriaceae</taxon>
        <taxon>Brochothrix</taxon>
    </lineage>
</organism>
<evidence type="ECO:0000313" key="10">
    <source>
        <dbReference type="EMBL" id="ATF26580.1"/>
    </source>
</evidence>
<dbReference type="HAMAP" id="MF_00101">
    <property type="entry name" value="AcpS"/>
    <property type="match status" value="1"/>
</dbReference>
<evidence type="ECO:0000256" key="2">
    <source>
        <dbReference type="ARBA" id="ARBA00022679"/>
    </source>
</evidence>
<evidence type="ECO:0000313" key="13">
    <source>
        <dbReference type="Proteomes" id="UP000270190"/>
    </source>
</evidence>
<dbReference type="GO" id="GO:0000287">
    <property type="term" value="F:magnesium ion binding"/>
    <property type="evidence" value="ECO:0007669"/>
    <property type="project" value="UniProtKB-UniRule"/>
</dbReference>
<dbReference type="InterPro" id="IPR008278">
    <property type="entry name" value="4-PPantetheinyl_Trfase_dom"/>
</dbReference>
<feature type="domain" description="4'-phosphopantetheinyl transferase" evidence="9">
    <location>
        <begin position="4"/>
        <end position="90"/>
    </location>
</feature>
<dbReference type="STRING" id="2756.BFR44_08045"/>
<reference evidence="11" key="3">
    <citation type="submission" date="2018-04" db="EMBL/GenBank/DDBJ databases">
        <authorList>
            <person name="Go L.Y."/>
            <person name="Mitchell J.A."/>
        </authorList>
    </citation>
    <scope>NUCLEOTIDE SEQUENCE</scope>
    <source>
        <strain evidence="11">BSAS1 3</strain>
    </source>
</reference>
<evidence type="ECO:0000256" key="4">
    <source>
        <dbReference type="ARBA" id="ARBA00022832"/>
    </source>
</evidence>
<accession>A0A1D2KMV0</accession>
<keyword evidence="6 8" id="KW-0443">Lipid metabolism</keyword>
<comment type="cofactor">
    <cofactor evidence="8">
        <name>Mg(2+)</name>
        <dbReference type="ChEBI" id="CHEBI:18420"/>
    </cofactor>
</comment>
<evidence type="ECO:0000256" key="1">
    <source>
        <dbReference type="ARBA" id="ARBA00022516"/>
    </source>
</evidence>
<dbReference type="Proteomes" id="UP000270190">
    <property type="component" value="Unassembled WGS sequence"/>
</dbReference>
<dbReference type="GO" id="GO:0006633">
    <property type="term" value="P:fatty acid biosynthetic process"/>
    <property type="evidence" value="ECO:0007669"/>
    <property type="project" value="UniProtKB-UniRule"/>
</dbReference>
<dbReference type="KEGG" id="bths:CNY62_09355"/>
<evidence type="ECO:0000256" key="3">
    <source>
        <dbReference type="ARBA" id="ARBA00022723"/>
    </source>
</evidence>
<evidence type="ECO:0000256" key="8">
    <source>
        <dbReference type="HAMAP-Rule" id="MF_00101"/>
    </source>
</evidence>
<keyword evidence="8" id="KW-0963">Cytoplasm</keyword>
<evidence type="ECO:0000256" key="7">
    <source>
        <dbReference type="ARBA" id="ARBA00023160"/>
    </source>
</evidence>
<comment type="subcellular location">
    <subcellularLocation>
        <location evidence="8">Cytoplasm</location>
    </subcellularLocation>
</comment>
<dbReference type="NCBIfam" id="TIGR00556">
    <property type="entry name" value="pantethn_trn"/>
    <property type="match status" value="1"/>
</dbReference>
<dbReference type="RefSeq" id="WP_029090553.1">
    <property type="nucleotide sequence ID" value="NZ_CBCPJR010000003.1"/>
</dbReference>
<dbReference type="GeneID" id="66536716"/>
<reference evidence="13" key="2">
    <citation type="submission" date="2018-04" db="EMBL/GenBank/DDBJ databases">
        <authorList>
            <person name="Illikoud N."/>
        </authorList>
    </citation>
    <scope>NUCLEOTIDE SEQUENCE [LARGE SCALE GENOMIC DNA]</scope>
</reference>
<dbReference type="Pfam" id="PF01648">
    <property type="entry name" value="ACPS"/>
    <property type="match status" value="1"/>
</dbReference>
<sequence>MIIGIGIDTVDLDRIAQLIERNSRFASRVLTEAEILACNKLKGTRVIEFVAGRYAAKEAFSKAYGTGIGPECSFQDLEILNEKGGKPVITHPFGMNAFVSITHTSTIAMAQVILEER</sequence>
<dbReference type="InterPro" id="IPR037143">
    <property type="entry name" value="4-PPantetheinyl_Trfase_dom_sf"/>
</dbReference>
<gene>
    <name evidence="8 11" type="primary">acpS</name>
    <name evidence="11" type="ORF">BTBSAS_10298</name>
    <name evidence="10" type="ORF">CNY62_09355</name>
</gene>
<keyword evidence="3 8" id="KW-0479">Metal-binding</keyword>
<comment type="catalytic activity">
    <reaction evidence="8">
        <text>apo-[ACP] + CoA = holo-[ACP] + adenosine 3',5'-bisphosphate + H(+)</text>
        <dbReference type="Rhea" id="RHEA:12068"/>
        <dbReference type="Rhea" id="RHEA-COMP:9685"/>
        <dbReference type="Rhea" id="RHEA-COMP:9690"/>
        <dbReference type="ChEBI" id="CHEBI:15378"/>
        <dbReference type="ChEBI" id="CHEBI:29999"/>
        <dbReference type="ChEBI" id="CHEBI:57287"/>
        <dbReference type="ChEBI" id="CHEBI:58343"/>
        <dbReference type="ChEBI" id="CHEBI:64479"/>
        <dbReference type="EC" id="2.7.8.7"/>
    </reaction>
</comment>
<dbReference type="GO" id="GO:0005737">
    <property type="term" value="C:cytoplasm"/>
    <property type="evidence" value="ECO:0007669"/>
    <property type="project" value="UniProtKB-SubCell"/>
</dbReference>
<dbReference type="EMBL" id="CP023483">
    <property type="protein sequence ID" value="ATF26580.1"/>
    <property type="molecule type" value="Genomic_DNA"/>
</dbReference>
<keyword evidence="7 8" id="KW-0275">Fatty acid biosynthesis</keyword>
<dbReference type="EMBL" id="OUNC01000001">
    <property type="protein sequence ID" value="SPP26151.1"/>
    <property type="molecule type" value="Genomic_DNA"/>
</dbReference>
<reference evidence="10 12" key="1">
    <citation type="submission" date="2017-09" db="EMBL/GenBank/DDBJ databases">
        <title>Complete Genome Sequences of Two Strains of the Meat Spoilage Bacterium Brochothrix thermosphacta Isolated from Ground Chicken.</title>
        <authorList>
            <person name="Paoli G.C."/>
            <person name="Wijey C."/>
            <person name="Chen C.-Y."/>
            <person name="Nguyen L."/>
            <person name="Yan X."/>
            <person name="Irwin P.L."/>
        </authorList>
    </citation>
    <scope>NUCLEOTIDE SEQUENCE [LARGE SCALE GENOMIC DNA]</scope>
    <source>
        <strain evidence="10 12">BI</strain>
    </source>
</reference>
<keyword evidence="5 8" id="KW-0460">Magnesium</keyword>
<dbReference type="Gene3D" id="3.90.470.20">
    <property type="entry name" value="4'-phosphopantetheinyl transferase domain"/>
    <property type="match status" value="1"/>
</dbReference>
<evidence type="ECO:0000313" key="11">
    <source>
        <dbReference type="EMBL" id="SPP26151.1"/>
    </source>
</evidence>
<dbReference type="EC" id="2.7.8.7" evidence="8"/>
<name>A0A1D2KMV0_BROTH</name>
<dbReference type="AlphaFoldDB" id="A0A1D2KMV0"/>
<dbReference type="InterPro" id="IPR004568">
    <property type="entry name" value="Ppantetheine-prot_Trfase_dom"/>
</dbReference>
<dbReference type="GO" id="GO:0008897">
    <property type="term" value="F:holo-[acyl-carrier-protein] synthase activity"/>
    <property type="evidence" value="ECO:0007669"/>
    <property type="project" value="UniProtKB-UniRule"/>
</dbReference>
<dbReference type="NCBIfam" id="TIGR00516">
    <property type="entry name" value="acpS"/>
    <property type="match status" value="1"/>
</dbReference>
<evidence type="ECO:0000256" key="5">
    <source>
        <dbReference type="ARBA" id="ARBA00022842"/>
    </source>
</evidence>
<dbReference type="SUPFAM" id="SSF56214">
    <property type="entry name" value="4'-phosphopantetheinyl transferase"/>
    <property type="match status" value="1"/>
</dbReference>
<keyword evidence="2 8" id="KW-0808">Transferase</keyword>
<keyword evidence="1 8" id="KW-0444">Lipid biosynthesis</keyword>
<evidence type="ECO:0000256" key="6">
    <source>
        <dbReference type="ARBA" id="ARBA00023098"/>
    </source>
</evidence>
<protein>
    <recommendedName>
        <fullName evidence="8">Holo-[acyl-carrier-protein] synthase</fullName>
        <shortName evidence="8">Holo-ACP synthase</shortName>
        <ecNumber evidence="8">2.7.8.7</ecNumber>
    </recommendedName>
    <alternativeName>
        <fullName evidence="8">4'-phosphopantetheinyl transferase AcpS</fullName>
    </alternativeName>
</protein>
<comment type="similarity">
    <text evidence="8">Belongs to the P-Pant transferase superfamily. AcpS family.</text>
</comment>
<proteinExistence type="inferred from homology"/>
<feature type="binding site" evidence="8">
    <location>
        <position position="8"/>
    </location>
    <ligand>
        <name>Mg(2+)</name>
        <dbReference type="ChEBI" id="CHEBI:18420"/>
    </ligand>
</feature>
<dbReference type="Proteomes" id="UP000243591">
    <property type="component" value="Chromosome"/>
</dbReference>
<evidence type="ECO:0000313" key="12">
    <source>
        <dbReference type="Proteomes" id="UP000243591"/>
    </source>
</evidence>
<keyword evidence="4 8" id="KW-0276">Fatty acid metabolism</keyword>